<dbReference type="Proteomes" id="UP000246132">
    <property type="component" value="Unassembled WGS sequence"/>
</dbReference>
<organism evidence="2 3">
    <name type="scientific">Oceaniradius stylonematis</name>
    <dbReference type="NCBI Taxonomy" id="2184161"/>
    <lineage>
        <taxon>Bacteria</taxon>
        <taxon>Pseudomonadati</taxon>
        <taxon>Pseudomonadota</taxon>
        <taxon>Alphaproteobacteria</taxon>
        <taxon>Hyphomicrobiales</taxon>
        <taxon>Ahrensiaceae</taxon>
        <taxon>Oceaniradius</taxon>
    </lineage>
</organism>
<comment type="caution">
    <text evidence="2">The sequence shown here is derived from an EMBL/GenBank/DDBJ whole genome shotgun (WGS) entry which is preliminary data.</text>
</comment>
<dbReference type="AlphaFoldDB" id="A0A3A8ALW3"/>
<dbReference type="Gene3D" id="2.30.30.40">
    <property type="entry name" value="SH3 Domains"/>
    <property type="match status" value="1"/>
</dbReference>
<accession>A0A3A8ALW3</accession>
<feature type="region of interest" description="Disordered" evidence="1">
    <location>
        <begin position="1"/>
        <end position="23"/>
    </location>
</feature>
<reference evidence="2 3" key="1">
    <citation type="journal article" date="2018" name="Int. J. Syst. Bacteriol.">
        <title>Oceaniradius stylonemae gen. nov., sp. nov., isolated from a red alga, Stylonema cornu-cervi.</title>
        <authorList>
            <person name="Jeong S."/>
        </authorList>
    </citation>
    <scope>NUCLEOTIDE SEQUENCE [LARGE SCALE GENOMIC DNA]</scope>
    <source>
        <strain evidence="2 3">StC1</strain>
    </source>
</reference>
<evidence type="ECO:0000313" key="3">
    <source>
        <dbReference type="Proteomes" id="UP000246132"/>
    </source>
</evidence>
<evidence type="ECO:0000256" key="1">
    <source>
        <dbReference type="SAM" id="MobiDB-lite"/>
    </source>
</evidence>
<evidence type="ECO:0000313" key="2">
    <source>
        <dbReference type="EMBL" id="RKF08630.1"/>
    </source>
</evidence>
<name>A0A3A8ALW3_9HYPH</name>
<protein>
    <submittedName>
        <fullName evidence="2">SH3 domain-containing protein</fullName>
    </submittedName>
</protein>
<gene>
    <name evidence="2" type="ORF">DEM25_001205</name>
</gene>
<sequence>MHRPPHGSSVPPPAAGGAPARDTSHRIGRQMMKAHRSLNTLVAATVLALGGLSASVPAQAGDCTGHIVGVRPISQYNHAAGNGFLAVRSGPGSGYQQIGEFYLGDEIAVWDRRGNWYAAMCMSGRCNNPLWAQPSAQGWVYGKYVSVGGVCP</sequence>
<keyword evidence="3" id="KW-1185">Reference proteome</keyword>
<proteinExistence type="predicted"/>
<dbReference type="EMBL" id="QFWV02000001">
    <property type="protein sequence ID" value="RKF08630.1"/>
    <property type="molecule type" value="Genomic_DNA"/>
</dbReference>